<proteinExistence type="predicted"/>
<organism evidence="1 2">
    <name type="scientific">Mythimna loreyi</name>
    <dbReference type="NCBI Taxonomy" id="667449"/>
    <lineage>
        <taxon>Eukaryota</taxon>
        <taxon>Metazoa</taxon>
        <taxon>Ecdysozoa</taxon>
        <taxon>Arthropoda</taxon>
        <taxon>Hexapoda</taxon>
        <taxon>Insecta</taxon>
        <taxon>Pterygota</taxon>
        <taxon>Neoptera</taxon>
        <taxon>Endopterygota</taxon>
        <taxon>Lepidoptera</taxon>
        <taxon>Glossata</taxon>
        <taxon>Ditrysia</taxon>
        <taxon>Noctuoidea</taxon>
        <taxon>Noctuidae</taxon>
        <taxon>Noctuinae</taxon>
        <taxon>Hadenini</taxon>
        <taxon>Mythimna</taxon>
    </lineage>
</organism>
<dbReference type="EMBL" id="CM056800">
    <property type="protein sequence ID" value="KAJ8709492.1"/>
    <property type="molecule type" value="Genomic_DNA"/>
</dbReference>
<evidence type="ECO:0000313" key="2">
    <source>
        <dbReference type="Proteomes" id="UP001231649"/>
    </source>
</evidence>
<comment type="caution">
    <text evidence="1">The sequence shown here is derived from an EMBL/GenBank/DDBJ whole genome shotgun (WGS) entry which is preliminary data.</text>
</comment>
<protein>
    <submittedName>
        <fullName evidence="1">Uncharacterized protein</fullName>
    </submittedName>
</protein>
<name>A0ACC2Q677_9NEOP</name>
<evidence type="ECO:0000313" key="1">
    <source>
        <dbReference type="EMBL" id="KAJ8709492.1"/>
    </source>
</evidence>
<gene>
    <name evidence="1" type="ORF">PYW08_009496</name>
</gene>
<dbReference type="Proteomes" id="UP001231649">
    <property type="component" value="Chromosome 24"/>
</dbReference>
<sequence length="583" mass="66644">MMRNKNYTLSGHKTCIIVLCGIHKHPIWGQDVNEFKPERWLAPDCPKTFSAFGLGKRNCISKTYAMMSMKTTLAHVIRHFKIEADHTKMRVKIGVMIKSETGHHIILVWIKYGRDKSNIPLPPAFPGKLPLVGHAFTLLKYFADCHKFMKNLAEDCAKKGGVTHFYFGSELYYLIFDPQDALTAANACLTRHYAYELGKDWMGDGLITSSGDIWKRHRKLLNPAFTLPVIYGFLDVFNSQSKKLVRSMEPHVGKGLFDHFPYMKHNALETLCVGALGINAIDDKEFAQKYMESVNEMINTVVMRAIKFWLQNDFIYRLTGLKKKEEEVLKSLHAMTNTVLQKKKAAMKNEALNNTSEFESTGTKSKAFLDLLLELSKNGLLTDREIREELDTIVAAGYETTSNQLTFALGLLGAHPEVQEKLYKELIEVVGSDKDVEKDDVNKLVYTNAVLMEVLRMFPSVPVFLRYVDKDVKLKNYMMRAGSYCLLFPLASHHDQSWGAHTDQFRPERWLDGDFRNNKEFAAFGLGKRACIGRTYAMVSMKVTLAHLLLRYRVKADISKIKLTYEFVVRPVAGYEISIERRT</sequence>
<reference evidence="1" key="1">
    <citation type="submission" date="2023-03" db="EMBL/GenBank/DDBJ databases">
        <title>Chromosome-level genomes of two armyworms, Mythimna separata and Mythimna loreyi, provide insights into the biosynthesis and reception of sex pheromones.</title>
        <authorList>
            <person name="Zhao H."/>
        </authorList>
    </citation>
    <scope>NUCLEOTIDE SEQUENCE</scope>
    <source>
        <strain evidence="1">BeijingLab</strain>
    </source>
</reference>
<keyword evidence="2" id="KW-1185">Reference proteome</keyword>
<accession>A0ACC2Q677</accession>